<organism evidence="3 4">
    <name type="scientific">Candidatus Nitrosocosmicus arcticus</name>
    <dbReference type="NCBI Taxonomy" id="2035267"/>
    <lineage>
        <taxon>Archaea</taxon>
        <taxon>Nitrososphaerota</taxon>
        <taxon>Nitrososphaeria</taxon>
        <taxon>Nitrososphaerales</taxon>
        <taxon>Nitrososphaeraceae</taxon>
        <taxon>Candidatus Nitrosocosmicus</taxon>
    </lineage>
</organism>
<keyword evidence="4" id="KW-1185">Reference proteome</keyword>
<accession>A0A557SXW3</accession>
<dbReference type="PROSITE" id="PS00028">
    <property type="entry name" value="ZINC_FINGER_C2H2_1"/>
    <property type="match status" value="1"/>
</dbReference>
<dbReference type="InterPro" id="IPR013087">
    <property type="entry name" value="Znf_C2H2_type"/>
</dbReference>
<evidence type="ECO:0000256" key="1">
    <source>
        <dbReference type="SAM" id="MobiDB-lite"/>
    </source>
</evidence>
<dbReference type="InterPro" id="IPR036236">
    <property type="entry name" value="Znf_C2H2_sf"/>
</dbReference>
<dbReference type="Gene3D" id="3.30.160.60">
    <property type="entry name" value="Classic Zinc Finger"/>
    <property type="match status" value="1"/>
</dbReference>
<name>A0A557SXW3_9ARCH</name>
<dbReference type="Proteomes" id="UP000315289">
    <property type="component" value="Unassembled WGS sequence"/>
</dbReference>
<gene>
    <name evidence="3" type="ORF">NARC_30163</name>
</gene>
<dbReference type="AlphaFoldDB" id="A0A557SXW3"/>
<comment type="caution">
    <text evidence="3">The sequence shown here is derived from an EMBL/GenBank/DDBJ whole genome shotgun (WGS) entry which is preliminary data.</text>
</comment>
<feature type="region of interest" description="Disordered" evidence="1">
    <location>
        <begin position="1"/>
        <end position="21"/>
    </location>
</feature>
<feature type="domain" description="C2H2-type" evidence="2">
    <location>
        <begin position="23"/>
        <end position="51"/>
    </location>
</feature>
<dbReference type="EMBL" id="VOAH01000003">
    <property type="protein sequence ID" value="TVP41449.1"/>
    <property type="molecule type" value="Genomic_DNA"/>
</dbReference>
<evidence type="ECO:0000313" key="4">
    <source>
        <dbReference type="Proteomes" id="UP000315289"/>
    </source>
</evidence>
<dbReference type="SUPFAM" id="SSF57667">
    <property type="entry name" value="beta-beta-alpha zinc fingers"/>
    <property type="match status" value="1"/>
</dbReference>
<evidence type="ECO:0000259" key="2">
    <source>
        <dbReference type="PROSITE" id="PS50157"/>
    </source>
</evidence>
<sequence>MKLFSKKNTKDNNKKNEKDGNKKKCKYCDMIFEEDDRLRRHIRKAHNETNSDMPNFNPFGT</sequence>
<proteinExistence type="predicted"/>
<feature type="compositionally biased region" description="Basic and acidic residues" evidence="1">
    <location>
        <begin position="8"/>
        <end position="21"/>
    </location>
</feature>
<dbReference type="PROSITE" id="PS50157">
    <property type="entry name" value="ZINC_FINGER_C2H2_2"/>
    <property type="match status" value="1"/>
</dbReference>
<protein>
    <recommendedName>
        <fullName evidence="2">C2H2-type domain-containing protein</fullName>
    </recommendedName>
</protein>
<evidence type="ECO:0000313" key="3">
    <source>
        <dbReference type="EMBL" id="TVP41449.1"/>
    </source>
</evidence>
<reference evidence="3 4" key="1">
    <citation type="journal article" date="2019" name="Front. Microbiol.">
        <title>Ammonia Oxidation by the Arctic Terrestrial Thaumarchaeote Candidatus Nitrosocosmicus arcticus Is Stimulated by Increasing Temperatures.</title>
        <authorList>
            <person name="Alves R.J.E."/>
            <person name="Kerou M."/>
            <person name="Zappe A."/>
            <person name="Bittner R."/>
            <person name="Abby S.S."/>
            <person name="Schmidt H.A."/>
            <person name="Pfeifer K."/>
            <person name="Schleper C."/>
        </authorList>
    </citation>
    <scope>NUCLEOTIDE SEQUENCE [LARGE SCALE GENOMIC DNA]</scope>
    <source>
        <strain evidence="3 4">Kfb</strain>
    </source>
</reference>